<dbReference type="CDD" id="cd02972">
    <property type="entry name" value="DsbA_family"/>
    <property type="match status" value="1"/>
</dbReference>
<gene>
    <name evidence="1" type="ORF">SAMN05421748_10289</name>
</gene>
<dbReference type="RefSeq" id="WP_097318871.1">
    <property type="nucleotide sequence ID" value="NZ_OBDY01000002.1"/>
</dbReference>
<keyword evidence="2" id="KW-1185">Reference proteome</keyword>
<dbReference type="Pfam" id="PF22234">
    <property type="entry name" value="Rv2466c-like"/>
    <property type="match status" value="1"/>
</dbReference>
<sequence length="192" mass="20934">MEATYYFDPACPFTWRTSRWLVTAAPERDLTLRWRAFSLKILNGDNIPEQYRAATDASFRALRLVEALRADRREEVAAAFYTEIGTRVHDGGAALTDELVQEAAEAAGVEDAKAVLDDANWDDAVRESHEAALALAGPGIGSPVVHVEGAGRGLHGPIIGAVPERDEALAIWDAVASLSRIDTFFEVKRGRS</sequence>
<name>A0A285GJY2_9ACTN</name>
<accession>A0A285GJY2</accession>
<dbReference type="InterPro" id="IPR053977">
    <property type="entry name" value="Rv2466c-like"/>
</dbReference>
<organism evidence="1 2">
    <name type="scientific">Paractinoplanes atraurantiacus</name>
    <dbReference type="NCBI Taxonomy" id="1036182"/>
    <lineage>
        <taxon>Bacteria</taxon>
        <taxon>Bacillati</taxon>
        <taxon>Actinomycetota</taxon>
        <taxon>Actinomycetes</taxon>
        <taxon>Micromonosporales</taxon>
        <taxon>Micromonosporaceae</taxon>
        <taxon>Paractinoplanes</taxon>
    </lineage>
</organism>
<dbReference type="SUPFAM" id="SSF52833">
    <property type="entry name" value="Thioredoxin-like"/>
    <property type="match status" value="1"/>
</dbReference>
<reference evidence="1 2" key="1">
    <citation type="submission" date="2017-09" db="EMBL/GenBank/DDBJ databases">
        <authorList>
            <person name="Ehlers B."/>
            <person name="Leendertz F.H."/>
        </authorList>
    </citation>
    <scope>NUCLEOTIDE SEQUENCE [LARGE SCALE GENOMIC DNA]</scope>
    <source>
        <strain evidence="1 2">CGMCC 4.6857</strain>
    </source>
</reference>
<proteinExistence type="predicted"/>
<protein>
    <submittedName>
        <fullName evidence="1">DSBA-like thioredoxin domain-containing protein</fullName>
    </submittedName>
</protein>
<dbReference type="OrthoDB" id="4125991at2"/>
<dbReference type="InterPro" id="IPR036249">
    <property type="entry name" value="Thioredoxin-like_sf"/>
</dbReference>
<evidence type="ECO:0000313" key="2">
    <source>
        <dbReference type="Proteomes" id="UP000219612"/>
    </source>
</evidence>
<dbReference type="Gene3D" id="3.40.30.10">
    <property type="entry name" value="Glutaredoxin"/>
    <property type="match status" value="1"/>
</dbReference>
<dbReference type="EMBL" id="OBDY01000002">
    <property type="protein sequence ID" value="SNY23738.1"/>
    <property type="molecule type" value="Genomic_DNA"/>
</dbReference>
<dbReference type="Proteomes" id="UP000219612">
    <property type="component" value="Unassembled WGS sequence"/>
</dbReference>
<dbReference type="AlphaFoldDB" id="A0A285GJY2"/>
<evidence type="ECO:0000313" key="1">
    <source>
        <dbReference type="EMBL" id="SNY23738.1"/>
    </source>
</evidence>